<evidence type="ECO:0000256" key="1">
    <source>
        <dbReference type="SAM" id="MobiDB-lite"/>
    </source>
</evidence>
<feature type="region of interest" description="Disordered" evidence="1">
    <location>
        <begin position="1"/>
        <end position="20"/>
    </location>
</feature>
<organism evidence="2">
    <name type="scientific">Anguilla anguilla</name>
    <name type="common">European freshwater eel</name>
    <name type="synonym">Muraena anguilla</name>
    <dbReference type="NCBI Taxonomy" id="7936"/>
    <lineage>
        <taxon>Eukaryota</taxon>
        <taxon>Metazoa</taxon>
        <taxon>Chordata</taxon>
        <taxon>Craniata</taxon>
        <taxon>Vertebrata</taxon>
        <taxon>Euteleostomi</taxon>
        <taxon>Actinopterygii</taxon>
        <taxon>Neopterygii</taxon>
        <taxon>Teleostei</taxon>
        <taxon>Anguilliformes</taxon>
        <taxon>Anguillidae</taxon>
        <taxon>Anguilla</taxon>
    </lineage>
</organism>
<dbReference type="AlphaFoldDB" id="A0A0E9T9P3"/>
<sequence>MHKNAVTHTQPTKHCLSVIH</sequence>
<evidence type="ECO:0000313" key="2">
    <source>
        <dbReference type="EMBL" id="JAH49463.1"/>
    </source>
</evidence>
<proteinExistence type="predicted"/>
<accession>A0A0E9T9P3</accession>
<protein>
    <submittedName>
        <fullName evidence="2">Uncharacterized protein</fullName>
    </submittedName>
</protein>
<name>A0A0E9T9P3_ANGAN</name>
<reference evidence="2" key="1">
    <citation type="submission" date="2014-11" db="EMBL/GenBank/DDBJ databases">
        <authorList>
            <person name="Amaro Gonzalez C."/>
        </authorList>
    </citation>
    <scope>NUCLEOTIDE SEQUENCE</scope>
</reference>
<reference evidence="2" key="2">
    <citation type="journal article" date="2015" name="Fish Shellfish Immunol.">
        <title>Early steps in the European eel (Anguilla anguilla)-Vibrio vulnificus interaction in the gills: Role of the RtxA13 toxin.</title>
        <authorList>
            <person name="Callol A."/>
            <person name="Pajuelo D."/>
            <person name="Ebbesson L."/>
            <person name="Teles M."/>
            <person name="MacKenzie S."/>
            <person name="Amaro C."/>
        </authorList>
    </citation>
    <scope>NUCLEOTIDE SEQUENCE</scope>
</reference>
<dbReference type="EMBL" id="GBXM01059114">
    <property type="protein sequence ID" value="JAH49463.1"/>
    <property type="molecule type" value="Transcribed_RNA"/>
</dbReference>
<feature type="compositionally biased region" description="Polar residues" evidence="1">
    <location>
        <begin position="1"/>
        <end position="12"/>
    </location>
</feature>